<feature type="domain" description="Helitron helicase-like" evidence="2">
    <location>
        <begin position="383"/>
        <end position="460"/>
    </location>
</feature>
<gene>
    <name evidence="4" type="primary">LOC140013514</name>
</gene>
<dbReference type="InterPro" id="IPR025476">
    <property type="entry name" value="Helitron_helicase-like"/>
</dbReference>
<evidence type="ECO:0000313" key="3">
    <source>
        <dbReference type="Proteomes" id="UP001652660"/>
    </source>
</evidence>
<feature type="region of interest" description="Disordered" evidence="1">
    <location>
        <begin position="1"/>
        <end position="24"/>
    </location>
</feature>
<sequence length="782" mass="89403">MDRNATRRKKYAKMPPSKKMGLLQRRKENRAAKKKNAHLLPRIRKVPLGYMESGVSFPDSHHEKLDGANHSSMHSEKLGCEALKRGHGSADVITEALQYMSSRDFAPFVPHVHSAHSSETANDMPIASILAGDCFNRSDSVVQALKFNKEDLLTNNPFENPVEYCSSAHVSVNSEELYPLTTTSETGKDPLLAPELFENVVEYSSLPKVHMKSGQLQSLFTDISIVAPSMPYDLKRLFIENDEESAHFRNNVRTYNNNLGFTSFAAKYDLELIKNTKGVYTFRVQEELAKRIESSDKLRESTLRLLMHILSNNPYAKFFKNLRHVPNIDTYKIVLNCHPGLDKRVYNLPTASQVVAIWTEDDDESADRNIHIQVYTHSNASHRIEHYYGFDSYVKIENSRLDFHRHRQNVVRSEILQEVLDSVSLGQTEGSKVGRRIVLPASFIGGPRDIRRRYFDAMTLPQFKLLNPESYDKVVGAKLPDRLLYPHLYSLVIKHMIHGSCGEMDKSCPCMKDGSYKNHYPKSLCPHTTYGEDSYPYYRRWGDGKKVKVRRFTLDNKCIVPYNPYLLTLFDCHMNVKICSTIKRVKYLYKYVFKGHDLVSFRIMTDDSATGTDEIKEFQKGSPSKSAACFFSENSNLLQLLAKVDFSKTMLTEFFKMNATNATAENLKCFIKISLSISFGLPSINTERKGSVEREAALALELLQSDTYIEETLEKAAAFQMPSSLRLLFATLLVYCSPIDPTMLWKKFELDFSRDYLWHKQSHDHSLAEIRGLVLADINKSL</sequence>
<dbReference type="RefSeq" id="XP_071918919.1">
    <property type="nucleotide sequence ID" value="XM_072062818.1"/>
</dbReference>
<keyword evidence="3" id="KW-1185">Reference proteome</keyword>
<dbReference type="Proteomes" id="UP001652660">
    <property type="component" value="Chromosome 8c"/>
</dbReference>
<evidence type="ECO:0000259" key="2">
    <source>
        <dbReference type="Pfam" id="PF14214"/>
    </source>
</evidence>
<dbReference type="PANTHER" id="PTHR10492:SF94">
    <property type="entry name" value="ATP-DEPENDENT DNA HELICASE"/>
    <property type="match status" value="1"/>
</dbReference>
<proteinExistence type="predicted"/>
<name>A0ABM4VHB4_COFAR</name>
<reference evidence="4" key="1">
    <citation type="submission" date="2025-08" db="UniProtKB">
        <authorList>
            <consortium name="RefSeq"/>
        </authorList>
    </citation>
    <scope>IDENTIFICATION</scope>
    <source>
        <tissue evidence="4">Leaves</tissue>
    </source>
</reference>
<accession>A0ABM4VHB4</accession>
<dbReference type="PANTHER" id="PTHR10492">
    <property type="match status" value="1"/>
</dbReference>
<evidence type="ECO:0000313" key="4">
    <source>
        <dbReference type="RefSeq" id="XP_071918919.1"/>
    </source>
</evidence>
<dbReference type="GeneID" id="140013514"/>
<feature type="compositionally biased region" description="Basic residues" evidence="1">
    <location>
        <begin position="1"/>
        <end position="12"/>
    </location>
</feature>
<organism evidence="3 4">
    <name type="scientific">Coffea arabica</name>
    <name type="common">Arabian coffee</name>
    <dbReference type="NCBI Taxonomy" id="13443"/>
    <lineage>
        <taxon>Eukaryota</taxon>
        <taxon>Viridiplantae</taxon>
        <taxon>Streptophyta</taxon>
        <taxon>Embryophyta</taxon>
        <taxon>Tracheophyta</taxon>
        <taxon>Spermatophyta</taxon>
        <taxon>Magnoliopsida</taxon>
        <taxon>eudicotyledons</taxon>
        <taxon>Gunneridae</taxon>
        <taxon>Pentapetalae</taxon>
        <taxon>asterids</taxon>
        <taxon>lamiids</taxon>
        <taxon>Gentianales</taxon>
        <taxon>Rubiaceae</taxon>
        <taxon>Ixoroideae</taxon>
        <taxon>Gardenieae complex</taxon>
        <taxon>Bertiereae - Coffeeae clade</taxon>
        <taxon>Coffeeae</taxon>
        <taxon>Coffea</taxon>
    </lineage>
</organism>
<dbReference type="Pfam" id="PF14214">
    <property type="entry name" value="Helitron_like_N"/>
    <property type="match status" value="1"/>
</dbReference>
<evidence type="ECO:0000256" key="1">
    <source>
        <dbReference type="SAM" id="MobiDB-lite"/>
    </source>
</evidence>
<protein>
    <recommendedName>
        <fullName evidence="2">Helitron helicase-like domain-containing protein</fullName>
    </recommendedName>
</protein>